<evidence type="ECO:0000313" key="1">
    <source>
        <dbReference type="EMBL" id="JAD74065.1"/>
    </source>
</evidence>
<name>A0A0A9CKZ8_ARUDO</name>
<dbReference type="EMBL" id="GBRH01223830">
    <property type="protein sequence ID" value="JAD74065.1"/>
    <property type="molecule type" value="Transcribed_RNA"/>
</dbReference>
<reference evidence="1" key="2">
    <citation type="journal article" date="2015" name="Data Brief">
        <title>Shoot transcriptome of the giant reed, Arundo donax.</title>
        <authorList>
            <person name="Barrero R.A."/>
            <person name="Guerrero F.D."/>
            <person name="Moolhuijzen P."/>
            <person name="Goolsby J.A."/>
            <person name="Tidwell J."/>
            <person name="Bellgard S.E."/>
            <person name="Bellgard M.I."/>
        </authorList>
    </citation>
    <scope>NUCLEOTIDE SEQUENCE</scope>
    <source>
        <tissue evidence="1">Shoot tissue taken approximately 20 cm above the soil surface</tissue>
    </source>
</reference>
<sequence length="58" mass="6562">MPSTAAKHNGFARCKSEVSENCDEKYQESSNIELCFRTAIAVCCRSLNHKCTRHDQNV</sequence>
<protein>
    <submittedName>
        <fullName evidence="1">Uncharacterized protein</fullName>
    </submittedName>
</protein>
<reference evidence="1" key="1">
    <citation type="submission" date="2014-09" db="EMBL/GenBank/DDBJ databases">
        <authorList>
            <person name="Magalhaes I.L.F."/>
            <person name="Oliveira U."/>
            <person name="Santos F.R."/>
            <person name="Vidigal T.H.D.A."/>
            <person name="Brescovit A.D."/>
            <person name="Santos A.J."/>
        </authorList>
    </citation>
    <scope>NUCLEOTIDE SEQUENCE</scope>
    <source>
        <tissue evidence="1">Shoot tissue taken approximately 20 cm above the soil surface</tissue>
    </source>
</reference>
<dbReference type="AlphaFoldDB" id="A0A0A9CKZ8"/>
<proteinExistence type="predicted"/>
<organism evidence="1">
    <name type="scientific">Arundo donax</name>
    <name type="common">Giant reed</name>
    <name type="synonym">Donax arundinaceus</name>
    <dbReference type="NCBI Taxonomy" id="35708"/>
    <lineage>
        <taxon>Eukaryota</taxon>
        <taxon>Viridiplantae</taxon>
        <taxon>Streptophyta</taxon>
        <taxon>Embryophyta</taxon>
        <taxon>Tracheophyta</taxon>
        <taxon>Spermatophyta</taxon>
        <taxon>Magnoliopsida</taxon>
        <taxon>Liliopsida</taxon>
        <taxon>Poales</taxon>
        <taxon>Poaceae</taxon>
        <taxon>PACMAD clade</taxon>
        <taxon>Arundinoideae</taxon>
        <taxon>Arundineae</taxon>
        <taxon>Arundo</taxon>
    </lineage>
</organism>
<accession>A0A0A9CKZ8</accession>